<comment type="caution">
    <text evidence="1">The sequence shown here is derived from an EMBL/GenBank/DDBJ whole genome shotgun (WGS) entry which is preliminary data.</text>
</comment>
<dbReference type="KEGG" id="bcon:NL30_03125"/>
<evidence type="ECO:0000313" key="2">
    <source>
        <dbReference type="Proteomes" id="UP000269271"/>
    </source>
</evidence>
<sequence length="124" mass="13779">MTQPLSIKMIQEHGKPVVLVSIERGAAVLDPEDVDAVIQYLSLLRASMQPAVPEMPPRAQQFVTEMDPCWYAERHPLYGGAVLLLRHTGLGWASFALPPQSLERLHGSLTQLLEDEQQVISLPN</sequence>
<reference evidence="1 2" key="1">
    <citation type="submission" date="2018-08" db="EMBL/GenBank/DDBJ databases">
        <title>Comparative analysis of Burkholderia isolates from Puerto Rico.</title>
        <authorList>
            <person name="Hall C."/>
            <person name="Sahl J."/>
            <person name="Wagner D."/>
        </authorList>
    </citation>
    <scope>NUCLEOTIDE SEQUENCE [LARGE SCALE GENOMIC DNA]</scope>
    <source>
        <strain evidence="1 2">Bp9001</strain>
    </source>
</reference>
<dbReference type="Proteomes" id="UP000269271">
    <property type="component" value="Unassembled WGS sequence"/>
</dbReference>
<proteinExistence type="predicted"/>
<protein>
    <submittedName>
        <fullName evidence="1">Uncharacterized protein</fullName>
    </submittedName>
</protein>
<name>A0A0G3YNJ4_9BURK</name>
<gene>
    <name evidence="1" type="ORF">DF037_18820</name>
</gene>
<evidence type="ECO:0000313" key="1">
    <source>
        <dbReference type="EMBL" id="RQT26630.1"/>
    </source>
</evidence>
<organism evidence="1 2">
    <name type="scientific">Burkholderia contaminans</name>
    <dbReference type="NCBI Taxonomy" id="488447"/>
    <lineage>
        <taxon>Bacteria</taxon>
        <taxon>Pseudomonadati</taxon>
        <taxon>Pseudomonadota</taxon>
        <taxon>Betaproteobacteria</taxon>
        <taxon>Burkholderiales</taxon>
        <taxon>Burkholderiaceae</taxon>
        <taxon>Burkholderia</taxon>
        <taxon>Burkholderia cepacia complex</taxon>
    </lineage>
</organism>
<dbReference type="RefSeq" id="WP_046548098.1">
    <property type="nucleotide sequence ID" value="NZ_CABVQJ010000004.1"/>
</dbReference>
<accession>A0A0G3YNJ4</accession>
<dbReference type="AlphaFoldDB" id="A0A0G3YNJ4"/>
<accession>A0A1C8ZI54</accession>
<dbReference type="EMBL" id="QTQX01000012">
    <property type="protein sequence ID" value="RQT26630.1"/>
    <property type="molecule type" value="Genomic_DNA"/>
</dbReference>